<dbReference type="Gene3D" id="1.20.1050.10">
    <property type="match status" value="1"/>
</dbReference>
<dbReference type="InterPro" id="IPR045074">
    <property type="entry name" value="GST_C_Tau"/>
</dbReference>
<dbReference type="InterPro" id="IPR004045">
    <property type="entry name" value="Glutathione_S-Trfase_N"/>
</dbReference>
<evidence type="ECO:0000259" key="8">
    <source>
        <dbReference type="PROSITE" id="PS50404"/>
    </source>
</evidence>
<evidence type="ECO:0000256" key="2">
    <source>
        <dbReference type="ARBA" id="ARBA00012452"/>
    </source>
</evidence>
<protein>
    <recommendedName>
        <fullName evidence="2">glutathione transferase</fullName>
        <ecNumber evidence="2">2.5.1.18</ecNumber>
    </recommendedName>
</protein>
<keyword evidence="11" id="KW-1185">Reference proteome</keyword>
<dbReference type="EMBL" id="VEPZ02000870">
    <property type="protein sequence ID" value="KAE8714566.1"/>
    <property type="molecule type" value="Genomic_DNA"/>
</dbReference>
<name>A0A6A3BC48_HIBSY</name>
<evidence type="ECO:0000256" key="4">
    <source>
        <dbReference type="ARBA" id="ARBA00022575"/>
    </source>
</evidence>
<evidence type="ECO:0000256" key="5">
    <source>
        <dbReference type="ARBA" id="ARBA00022679"/>
    </source>
</evidence>
<evidence type="ECO:0000313" key="11">
    <source>
        <dbReference type="Proteomes" id="UP000436088"/>
    </source>
</evidence>
<dbReference type="InterPro" id="IPR036282">
    <property type="entry name" value="Glutathione-S-Trfase_C_sf"/>
</dbReference>
<dbReference type="FunFam" id="1.20.1050.10:FF:000012">
    <property type="entry name" value="Tau class glutathione S-transferase"/>
    <property type="match status" value="1"/>
</dbReference>
<dbReference type="PROSITE" id="PS50404">
    <property type="entry name" value="GST_NTER"/>
    <property type="match status" value="1"/>
</dbReference>
<comment type="similarity">
    <text evidence="6">Belongs to the GST superfamily. Tau family.</text>
</comment>
<evidence type="ECO:0000256" key="7">
    <source>
        <dbReference type="ARBA" id="ARBA00047960"/>
    </source>
</evidence>
<dbReference type="SFLD" id="SFLDG00358">
    <property type="entry name" value="Main_(cytGST)"/>
    <property type="match status" value="1"/>
</dbReference>
<keyword evidence="5" id="KW-0808">Transferase</keyword>
<dbReference type="SFLD" id="SFLDS00019">
    <property type="entry name" value="Glutathione_Transferase_(cytos"/>
    <property type="match status" value="1"/>
</dbReference>
<evidence type="ECO:0000313" key="10">
    <source>
        <dbReference type="EMBL" id="KAE8714566.1"/>
    </source>
</evidence>
<keyword evidence="4" id="KW-0216">Detoxification</keyword>
<dbReference type="SUPFAM" id="SSF52833">
    <property type="entry name" value="Thioredoxin-like"/>
    <property type="match status" value="1"/>
</dbReference>
<comment type="catalytic activity">
    <reaction evidence="7">
        <text>RX + glutathione = an S-substituted glutathione + a halide anion + H(+)</text>
        <dbReference type="Rhea" id="RHEA:16437"/>
        <dbReference type="ChEBI" id="CHEBI:15378"/>
        <dbReference type="ChEBI" id="CHEBI:16042"/>
        <dbReference type="ChEBI" id="CHEBI:17792"/>
        <dbReference type="ChEBI" id="CHEBI:57925"/>
        <dbReference type="ChEBI" id="CHEBI:90779"/>
        <dbReference type="EC" id="2.5.1.18"/>
    </reaction>
</comment>
<dbReference type="SUPFAM" id="SSF47616">
    <property type="entry name" value="GST C-terminal domain-like"/>
    <property type="match status" value="1"/>
</dbReference>
<keyword evidence="3" id="KW-0963">Cytoplasm</keyword>
<organism evidence="10 11">
    <name type="scientific">Hibiscus syriacus</name>
    <name type="common">Rose of Sharon</name>
    <dbReference type="NCBI Taxonomy" id="106335"/>
    <lineage>
        <taxon>Eukaryota</taxon>
        <taxon>Viridiplantae</taxon>
        <taxon>Streptophyta</taxon>
        <taxon>Embryophyta</taxon>
        <taxon>Tracheophyta</taxon>
        <taxon>Spermatophyta</taxon>
        <taxon>Magnoliopsida</taxon>
        <taxon>eudicotyledons</taxon>
        <taxon>Gunneridae</taxon>
        <taxon>Pentapetalae</taxon>
        <taxon>rosids</taxon>
        <taxon>malvids</taxon>
        <taxon>Malvales</taxon>
        <taxon>Malvaceae</taxon>
        <taxon>Malvoideae</taxon>
        <taxon>Hibiscus</taxon>
    </lineage>
</organism>
<dbReference type="Gene3D" id="3.40.30.10">
    <property type="entry name" value="Glutaredoxin"/>
    <property type="match status" value="1"/>
</dbReference>
<dbReference type="InterPro" id="IPR036249">
    <property type="entry name" value="Thioredoxin-like_sf"/>
</dbReference>
<dbReference type="EC" id="2.5.1.18" evidence="2"/>
<dbReference type="InterPro" id="IPR010987">
    <property type="entry name" value="Glutathione-S-Trfase_C-like"/>
</dbReference>
<evidence type="ECO:0000256" key="6">
    <source>
        <dbReference type="ARBA" id="ARBA00025743"/>
    </source>
</evidence>
<comment type="caution">
    <text evidence="10">The sequence shown here is derived from an EMBL/GenBank/DDBJ whole genome shotgun (WGS) entry which is preliminary data.</text>
</comment>
<dbReference type="PANTHER" id="PTHR11260">
    <property type="entry name" value="GLUTATHIONE S-TRANSFERASE, GST, SUPERFAMILY, GST DOMAIN CONTAINING"/>
    <property type="match status" value="1"/>
</dbReference>
<evidence type="ECO:0000259" key="9">
    <source>
        <dbReference type="PROSITE" id="PS50405"/>
    </source>
</evidence>
<proteinExistence type="inferred from homology"/>
<gene>
    <name evidence="10" type="ORF">F3Y22_tig00110195pilonHSYRG00195</name>
</gene>
<dbReference type="CDD" id="cd03185">
    <property type="entry name" value="GST_C_Tau"/>
    <property type="match status" value="1"/>
</dbReference>
<dbReference type="AlphaFoldDB" id="A0A6A3BC48"/>
<accession>A0A6A3BC48</accession>
<dbReference type="GO" id="GO:0005829">
    <property type="term" value="C:cytosol"/>
    <property type="evidence" value="ECO:0007669"/>
    <property type="project" value="UniProtKB-SubCell"/>
</dbReference>
<dbReference type="FunFam" id="3.40.30.10:FF:000014">
    <property type="entry name" value="Tau class glutathione S-transferase"/>
    <property type="match status" value="1"/>
</dbReference>
<dbReference type="InterPro" id="IPR045073">
    <property type="entry name" value="Omega/Tau-like"/>
</dbReference>
<dbReference type="Pfam" id="PF13417">
    <property type="entry name" value="GST_N_3"/>
    <property type="match status" value="1"/>
</dbReference>
<reference evidence="10" key="1">
    <citation type="submission" date="2019-09" db="EMBL/GenBank/DDBJ databases">
        <title>Draft genome information of white flower Hibiscus syriacus.</title>
        <authorList>
            <person name="Kim Y.-M."/>
        </authorList>
    </citation>
    <scope>NUCLEOTIDE SEQUENCE [LARGE SCALE GENOMIC DNA]</scope>
    <source>
        <strain evidence="10">YM2019G1</strain>
    </source>
</reference>
<dbReference type="OrthoDB" id="4951845at2759"/>
<dbReference type="InterPro" id="IPR040079">
    <property type="entry name" value="Glutathione_S-Trfase"/>
</dbReference>
<evidence type="ECO:0000256" key="1">
    <source>
        <dbReference type="ARBA" id="ARBA00004514"/>
    </source>
</evidence>
<dbReference type="GO" id="GO:0006749">
    <property type="term" value="P:glutathione metabolic process"/>
    <property type="evidence" value="ECO:0007669"/>
    <property type="project" value="InterPro"/>
</dbReference>
<dbReference type="Proteomes" id="UP000436088">
    <property type="component" value="Unassembled WGS sequence"/>
</dbReference>
<dbReference type="GO" id="GO:0004364">
    <property type="term" value="F:glutathione transferase activity"/>
    <property type="evidence" value="ECO:0007669"/>
    <property type="project" value="UniProtKB-EC"/>
</dbReference>
<dbReference type="PANTHER" id="PTHR11260:SF679">
    <property type="entry name" value="GLUTATHIONE TRANSFERASE"/>
    <property type="match status" value="1"/>
</dbReference>
<feature type="domain" description="GST C-terminal" evidence="9">
    <location>
        <begin position="86"/>
        <end position="218"/>
    </location>
</feature>
<dbReference type="CDD" id="cd03058">
    <property type="entry name" value="GST_N_Tau"/>
    <property type="match status" value="1"/>
</dbReference>
<dbReference type="GO" id="GO:0009407">
    <property type="term" value="P:toxin catabolic process"/>
    <property type="evidence" value="ECO:0007669"/>
    <property type="project" value="UniProtKB-ARBA"/>
</dbReference>
<sequence>MAAVKLLGTWRSPYCFKVIWALKLKGIPYEYIEEDVFDKSPLLLQYNQIHKKVPVLVHDGKPICESTIILLYIEETWPQNPLLPIDPYERAVALFWIKYADDKTQSIPKIYRTTGEEQEQAVKECSEMLETVEQHGLIEGKKFFGGDEINMVDIAFCMVAHWLGVLEEVAGIKMFEPHKFPKLHSWAQNFKSVPVIKENLPDDERMFAWLKHRREMLLAPKSN</sequence>
<evidence type="ECO:0000256" key="3">
    <source>
        <dbReference type="ARBA" id="ARBA00022490"/>
    </source>
</evidence>
<dbReference type="InterPro" id="IPR004046">
    <property type="entry name" value="GST_C"/>
</dbReference>
<dbReference type="Pfam" id="PF00043">
    <property type="entry name" value="GST_C"/>
    <property type="match status" value="1"/>
</dbReference>
<dbReference type="SFLD" id="SFLDG01152">
    <property type="entry name" value="Main.3:_Omega-_and_Tau-like"/>
    <property type="match status" value="1"/>
</dbReference>
<feature type="domain" description="GST N-terminal" evidence="8">
    <location>
        <begin position="2"/>
        <end position="81"/>
    </location>
</feature>
<comment type="subcellular location">
    <subcellularLocation>
        <location evidence="1">Cytoplasm</location>
        <location evidence="1">Cytosol</location>
    </subcellularLocation>
</comment>
<dbReference type="PROSITE" id="PS50405">
    <property type="entry name" value="GST_CTER"/>
    <property type="match status" value="1"/>
</dbReference>